<dbReference type="RefSeq" id="WP_099306719.1">
    <property type="nucleotide sequence ID" value="NZ_PDVP01000007.1"/>
</dbReference>
<organism evidence="1 2">
    <name type="scientific">Zhengella mangrovi</name>
    <dbReference type="NCBI Taxonomy" id="1982044"/>
    <lineage>
        <taxon>Bacteria</taxon>
        <taxon>Pseudomonadati</taxon>
        <taxon>Pseudomonadota</taxon>
        <taxon>Alphaproteobacteria</taxon>
        <taxon>Hyphomicrobiales</taxon>
        <taxon>Notoacmeibacteraceae</taxon>
        <taxon>Zhengella</taxon>
    </lineage>
</organism>
<evidence type="ECO:0000313" key="1">
    <source>
        <dbReference type="EMBL" id="PHP66533.1"/>
    </source>
</evidence>
<protein>
    <submittedName>
        <fullName evidence="1">Uncharacterized protein</fullName>
    </submittedName>
</protein>
<sequence length="114" mass="12875">MADLFSPHMTMEAQMQPIKDTFLGMAHIAGTGPKQSTCRECAYWFPTDATRNRGKYLYSGDGEQMHLQPARCNKPIANKADRRVPPCAKACRLFEPNEDAPALVREYLRSRKNG</sequence>
<comment type="caution">
    <text evidence="1">The sequence shown here is derived from an EMBL/GenBank/DDBJ whole genome shotgun (WGS) entry which is preliminary data.</text>
</comment>
<keyword evidence="2" id="KW-1185">Reference proteome</keyword>
<name>A0A2G1QLY0_9HYPH</name>
<evidence type="ECO:0000313" key="2">
    <source>
        <dbReference type="Proteomes" id="UP000221168"/>
    </source>
</evidence>
<dbReference type="EMBL" id="PDVP01000007">
    <property type="protein sequence ID" value="PHP66533.1"/>
    <property type="molecule type" value="Genomic_DNA"/>
</dbReference>
<accession>A0A2G1QLY0</accession>
<dbReference type="OrthoDB" id="8369688at2"/>
<proteinExistence type="predicted"/>
<dbReference type="Proteomes" id="UP000221168">
    <property type="component" value="Unassembled WGS sequence"/>
</dbReference>
<dbReference type="AlphaFoldDB" id="A0A2G1QLY0"/>
<gene>
    <name evidence="1" type="ORF">CSC94_12640</name>
</gene>
<reference evidence="1 2" key="1">
    <citation type="submission" date="2017-10" db="EMBL/GenBank/DDBJ databases">
        <title>Sedimentibacterium mangrovi gen. nov., sp. nov., a novel member of family Phyllobacteriacea isolated from mangrove sediment.</title>
        <authorList>
            <person name="Liao H."/>
            <person name="Tian Y."/>
        </authorList>
    </citation>
    <scope>NUCLEOTIDE SEQUENCE [LARGE SCALE GENOMIC DNA]</scope>
    <source>
        <strain evidence="1 2">X9-2-2</strain>
    </source>
</reference>